<dbReference type="EMBL" id="JACGWN010000003">
    <property type="protein sequence ID" value="KAL0456414.1"/>
    <property type="molecule type" value="Genomic_DNA"/>
</dbReference>
<sequence>MEEAMEEAVGCLEQRVTPAMNKALNQPFTSEEIMCALKQMHPLKSPGPDGMSPIFYQKYWSIVGPEVSSLLLSFLNNEWYDSLLNFTNIVLIPKCPNPSDMSHFRPISLCNVIYKLASKVLANRIKPFLGSLISDSQSAFVPGRLIMDNVILAYELNHFLKQKTRGKTGHASVKLDISKAYDRVEWCFLERVLGRLGFNKGFVSIVMKCVTTVSYSFFLNGEQFGFLSPERGLRQGDPLSPYLFLLCAEAFSGLIGVQKPRVLFKGCLLLVQPHQSLIYSSPTIRLSSVKPHGKH</sequence>
<reference evidence="2" key="2">
    <citation type="journal article" date="2024" name="Plant">
        <title>Genomic evolution and insights into agronomic trait innovations of Sesamum species.</title>
        <authorList>
            <person name="Miao H."/>
            <person name="Wang L."/>
            <person name="Qu L."/>
            <person name="Liu H."/>
            <person name="Sun Y."/>
            <person name="Le M."/>
            <person name="Wang Q."/>
            <person name="Wei S."/>
            <person name="Zheng Y."/>
            <person name="Lin W."/>
            <person name="Duan Y."/>
            <person name="Cao H."/>
            <person name="Xiong S."/>
            <person name="Wang X."/>
            <person name="Wei L."/>
            <person name="Li C."/>
            <person name="Ma Q."/>
            <person name="Ju M."/>
            <person name="Zhao R."/>
            <person name="Li G."/>
            <person name="Mu C."/>
            <person name="Tian Q."/>
            <person name="Mei H."/>
            <person name="Zhang T."/>
            <person name="Gao T."/>
            <person name="Zhang H."/>
        </authorList>
    </citation>
    <scope>NUCLEOTIDE SEQUENCE</scope>
    <source>
        <strain evidence="2">KEN1</strain>
    </source>
</reference>
<dbReference type="SUPFAM" id="SSF56672">
    <property type="entry name" value="DNA/RNA polymerases"/>
    <property type="match status" value="1"/>
</dbReference>
<accession>A0AAW2XR59</accession>
<dbReference type="Pfam" id="PF00078">
    <property type="entry name" value="RVT_1"/>
    <property type="match status" value="1"/>
</dbReference>
<dbReference type="CDD" id="cd01650">
    <property type="entry name" value="RT_nLTR_like"/>
    <property type="match status" value="1"/>
</dbReference>
<evidence type="ECO:0000313" key="2">
    <source>
        <dbReference type="EMBL" id="KAL0456414.1"/>
    </source>
</evidence>
<protein>
    <submittedName>
        <fullName evidence="2">LINE-1 retrotransposable element O protein</fullName>
    </submittedName>
</protein>
<name>A0AAW2XR59_9LAMI</name>
<dbReference type="InterPro" id="IPR043502">
    <property type="entry name" value="DNA/RNA_pol_sf"/>
</dbReference>
<gene>
    <name evidence="2" type="ORF">Slati_0980600</name>
</gene>
<dbReference type="InterPro" id="IPR000477">
    <property type="entry name" value="RT_dom"/>
</dbReference>
<comment type="caution">
    <text evidence="2">The sequence shown here is derived from an EMBL/GenBank/DDBJ whole genome shotgun (WGS) entry which is preliminary data.</text>
</comment>
<dbReference type="InterPro" id="IPR052343">
    <property type="entry name" value="Retrotransposon-Effector_Assoc"/>
</dbReference>
<proteinExistence type="predicted"/>
<dbReference type="PANTHER" id="PTHR46890:SF48">
    <property type="entry name" value="RNA-DIRECTED DNA POLYMERASE"/>
    <property type="match status" value="1"/>
</dbReference>
<dbReference type="PANTHER" id="PTHR46890">
    <property type="entry name" value="NON-LTR RETROLELEMENT REVERSE TRANSCRIPTASE-LIKE PROTEIN-RELATED"/>
    <property type="match status" value="1"/>
</dbReference>
<feature type="domain" description="Reverse transcriptase" evidence="1">
    <location>
        <begin position="99"/>
        <end position="253"/>
    </location>
</feature>
<evidence type="ECO:0000259" key="1">
    <source>
        <dbReference type="Pfam" id="PF00078"/>
    </source>
</evidence>
<organism evidence="2">
    <name type="scientific">Sesamum latifolium</name>
    <dbReference type="NCBI Taxonomy" id="2727402"/>
    <lineage>
        <taxon>Eukaryota</taxon>
        <taxon>Viridiplantae</taxon>
        <taxon>Streptophyta</taxon>
        <taxon>Embryophyta</taxon>
        <taxon>Tracheophyta</taxon>
        <taxon>Spermatophyta</taxon>
        <taxon>Magnoliopsida</taxon>
        <taxon>eudicotyledons</taxon>
        <taxon>Gunneridae</taxon>
        <taxon>Pentapetalae</taxon>
        <taxon>asterids</taxon>
        <taxon>lamiids</taxon>
        <taxon>Lamiales</taxon>
        <taxon>Pedaliaceae</taxon>
        <taxon>Sesamum</taxon>
    </lineage>
</organism>
<dbReference type="AlphaFoldDB" id="A0AAW2XR59"/>
<reference evidence="2" key="1">
    <citation type="submission" date="2020-06" db="EMBL/GenBank/DDBJ databases">
        <authorList>
            <person name="Li T."/>
            <person name="Hu X."/>
            <person name="Zhang T."/>
            <person name="Song X."/>
            <person name="Zhang H."/>
            <person name="Dai N."/>
            <person name="Sheng W."/>
            <person name="Hou X."/>
            <person name="Wei L."/>
        </authorList>
    </citation>
    <scope>NUCLEOTIDE SEQUENCE</scope>
    <source>
        <strain evidence="2">KEN1</strain>
        <tissue evidence="2">Leaf</tissue>
    </source>
</reference>